<name>A0A0A9CLM0_ARUDO</name>
<accession>A0A0A9CLM0</accession>
<keyword evidence="1" id="KW-0472">Membrane</keyword>
<proteinExistence type="predicted"/>
<organism evidence="2">
    <name type="scientific">Arundo donax</name>
    <name type="common">Giant reed</name>
    <name type="synonym">Donax arundinaceus</name>
    <dbReference type="NCBI Taxonomy" id="35708"/>
    <lineage>
        <taxon>Eukaryota</taxon>
        <taxon>Viridiplantae</taxon>
        <taxon>Streptophyta</taxon>
        <taxon>Embryophyta</taxon>
        <taxon>Tracheophyta</taxon>
        <taxon>Spermatophyta</taxon>
        <taxon>Magnoliopsida</taxon>
        <taxon>Liliopsida</taxon>
        <taxon>Poales</taxon>
        <taxon>Poaceae</taxon>
        <taxon>PACMAD clade</taxon>
        <taxon>Arundinoideae</taxon>
        <taxon>Arundineae</taxon>
        <taxon>Arundo</taxon>
    </lineage>
</organism>
<keyword evidence="1" id="KW-0812">Transmembrane</keyword>
<reference evidence="2" key="2">
    <citation type="journal article" date="2015" name="Data Brief">
        <title>Shoot transcriptome of the giant reed, Arundo donax.</title>
        <authorList>
            <person name="Barrero R.A."/>
            <person name="Guerrero F.D."/>
            <person name="Moolhuijzen P."/>
            <person name="Goolsby J.A."/>
            <person name="Tidwell J."/>
            <person name="Bellgard S.E."/>
            <person name="Bellgard M.I."/>
        </authorList>
    </citation>
    <scope>NUCLEOTIDE SEQUENCE</scope>
    <source>
        <tissue evidence="2">Shoot tissue taken approximately 20 cm above the soil surface</tissue>
    </source>
</reference>
<evidence type="ECO:0000313" key="2">
    <source>
        <dbReference type="EMBL" id="JAD77164.1"/>
    </source>
</evidence>
<dbReference type="EMBL" id="GBRH01220731">
    <property type="protein sequence ID" value="JAD77164.1"/>
    <property type="molecule type" value="Transcribed_RNA"/>
</dbReference>
<evidence type="ECO:0000256" key="1">
    <source>
        <dbReference type="SAM" id="Phobius"/>
    </source>
</evidence>
<protein>
    <submittedName>
        <fullName evidence="2">Uncharacterized protein</fullName>
    </submittedName>
</protein>
<keyword evidence="1" id="KW-1133">Transmembrane helix</keyword>
<sequence>MNPEVAAFHVISTSWYSWMCLQVPLSLCLYHVRCRLVVLKCCNSKKTLHVKLRSTGQYPYNIARDN</sequence>
<reference evidence="2" key="1">
    <citation type="submission" date="2014-09" db="EMBL/GenBank/DDBJ databases">
        <authorList>
            <person name="Magalhaes I.L.F."/>
            <person name="Oliveira U."/>
            <person name="Santos F.R."/>
            <person name="Vidigal T.H.D.A."/>
            <person name="Brescovit A.D."/>
            <person name="Santos A.J."/>
        </authorList>
    </citation>
    <scope>NUCLEOTIDE SEQUENCE</scope>
    <source>
        <tissue evidence="2">Shoot tissue taken approximately 20 cm above the soil surface</tissue>
    </source>
</reference>
<dbReference type="AlphaFoldDB" id="A0A0A9CLM0"/>
<feature type="transmembrane region" description="Helical" evidence="1">
    <location>
        <begin position="6"/>
        <end position="30"/>
    </location>
</feature>